<reference evidence="3" key="1">
    <citation type="journal article" date="2019" name="Int. J. Syst. Evol. Microbiol.">
        <title>The Global Catalogue of Microorganisms (GCM) 10K type strain sequencing project: providing services to taxonomists for standard genome sequencing and annotation.</title>
        <authorList>
            <consortium name="The Broad Institute Genomics Platform"/>
            <consortium name="The Broad Institute Genome Sequencing Center for Infectious Disease"/>
            <person name="Wu L."/>
            <person name="Ma J."/>
        </authorList>
    </citation>
    <scope>NUCLEOTIDE SEQUENCE [LARGE SCALE GENOMIC DNA]</scope>
    <source>
        <strain evidence="3">CCUG 62982</strain>
    </source>
</reference>
<feature type="transmembrane region" description="Helical" evidence="1">
    <location>
        <begin position="67"/>
        <end position="88"/>
    </location>
</feature>
<feature type="transmembrane region" description="Helical" evidence="1">
    <location>
        <begin position="189"/>
        <end position="215"/>
    </location>
</feature>
<dbReference type="PANTHER" id="PTHR20992">
    <property type="entry name" value="AT15442P-RELATED"/>
    <property type="match status" value="1"/>
</dbReference>
<proteinExistence type="predicted"/>
<dbReference type="Pfam" id="PF04087">
    <property type="entry name" value="DUF389"/>
    <property type="match status" value="1"/>
</dbReference>
<organism evidence="2 3">
    <name type="scientific">Sphingomonas canadensis</name>
    <dbReference type="NCBI Taxonomy" id="1219257"/>
    <lineage>
        <taxon>Bacteria</taxon>
        <taxon>Pseudomonadati</taxon>
        <taxon>Pseudomonadota</taxon>
        <taxon>Alphaproteobacteria</taxon>
        <taxon>Sphingomonadales</taxon>
        <taxon>Sphingomonadaceae</taxon>
        <taxon>Sphingomonas</taxon>
    </lineage>
</organism>
<comment type="caution">
    <text evidence="2">The sequence shown here is derived from an EMBL/GenBank/DDBJ whole genome shotgun (WGS) entry which is preliminary data.</text>
</comment>
<keyword evidence="1" id="KW-1133">Transmembrane helix</keyword>
<evidence type="ECO:0000313" key="3">
    <source>
        <dbReference type="Proteomes" id="UP001596977"/>
    </source>
</evidence>
<evidence type="ECO:0000313" key="2">
    <source>
        <dbReference type="EMBL" id="MFD0945332.1"/>
    </source>
</evidence>
<dbReference type="EMBL" id="JBHTJG010000001">
    <property type="protein sequence ID" value="MFD0945332.1"/>
    <property type="molecule type" value="Genomic_DNA"/>
</dbReference>
<feature type="transmembrane region" description="Helical" evidence="1">
    <location>
        <begin position="162"/>
        <end position="183"/>
    </location>
</feature>
<name>A0ABW3H393_9SPHN</name>
<evidence type="ECO:0000256" key="1">
    <source>
        <dbReference type="SAM" id="Phobius"/>
    </source>
</evidence>
<keyword evidence="1" id="KW-0472">Membrane</keyword>
<dbReference type="RefSeq" id="WP_264942423.1">
    <property type="nucleotide sequence ID" value="NZ_JAPDRA010000001.1"/>
</dbReference>
<protein>
    <submittedName>
        <fullName evidence="2">DUF389 domain-containing protein</fullName>
    </submittedName>
</protein>
<feature type="transmembrane region" description="Helical" evidence="1">
    <location>
        <begin position="227"/>
        <end position="246"/>
    </location>
</feature>
<accession>A0ABW3H393</accession>
<keyword evidence="1" id="KW-0812">Transmembrane</keyword>
<dbReference type="Proteomes" id="UP001596977">
    <property type="component" value="Unassembled WGS sequence"/>
</dbReference>
<keyword evidence="3" id="KW-1185">Reference proteome</keyword>
<gene>
    <name evidence="2" type="ORF">ACFQ1E_03160</name>
</gene>
<feature type="transmembrane region" description="Helical" evidence="1">
    <location>
        <begin position="100"/>
        <end position="122"/>
    </location>
</feature>
<feature type="transmembrane region" description="Helical" evidence="1">
    <location>
        <begin position="44"/>
        <end position="61"/>
    </location>
</feature>
<feature type="transmembrane region" description="Helical" evidence="1">
    <location>
        <begin position="137"/>
        <end position="155"/>
    </location>
</feature>
<dbReference type="InterPro" id="IPR005240">
    <property type="entry name" value="DUF389"/>
</dbReference>
<sequence>MPGSDAPSLRSSPWRWWRQQLTRSVDHVAVVERVRDEAGLNGRFAFMILMSAGIAVLGLLLSSPAVVIGAMLISPLMGPIIGLGFGLATFDWREIREAAVALAAGVLIAVLFCALIVLVSPIQNVTDEIAARTRPNLFDLLVALFSALAGAYAMVRGREGTIVGVAIATALMPPLAVVGFGLATANWTVFGGSLLLFFTNLMTIALAAAVMARFYGFATHLSPQHTMLQLVVACGVFLALAVPLGLSLRQIAWESVASRQAREVVSAQFSSDARLSQLEVDFARVPVRLSAVVLTPELRPGADRTISATLTRLFGRPVEARLEQYRVGTTAQAEAVQLSQARSHASEEEARLIERLAVAAGVSADAVTVDGGHRQATVNAQPLPGATIGTYRALEERAAAGAPEGWTIALVPPLATIGALSFDSAGDPAPDRIADAAWAARRRGLAVSVGGAGDGADRAAAALEAAGVPVVRGPANGAVTLSLALPEPVPPQ</sequence>
<dbReference type="PANTHER" id="PTHR20992:SF9">
    <property type="entry name" value="AT15442P-RELATED"/>
    <property type="match status" value="1"/>
</dbReference>